<comment type="caution">
    <text evidence="1">The sequence shown here is derived from an EMBL/GenBank/DDBJ whole genome shotgun (WGS) entry which is preliminary data.</text>
</comment>
<evidence type="ECO:0000313" key="1">
    <source>
        <dbReference type="EMBL" id="RKT44687.1"/>
    </source>
</evidence>
<evidence type="ECO:0000313" key="2">
    <source>
        <dbReference type="Proteomes" id="UP000274556"/>
    </source>
</evidence>
<reference evidence="1 2" key="1">
    <citation type="submission" date="2018-10" db="EMBL/GenBank/DDBJ databases">
        <title>Genomic Encyclopedia of Archaeal and Bacterial Type Strains, Phase II (KMG-II): from individual species to whole genera.</title>
        <authorList>
            <person name="Goeker M."/>
        </authorList>
    </citation>
    <scope>NUCLEOTIDE SEQUENCE [LARGE SCALE GENOMIC DNA]</scope>
    <source>
        <strain evidence="1 2">DSM 235</strain>
    </source>
</reference>
<accession>A0A495V8I8</accession>
<protein>
    <submittedName>
        <fullName evidence="1">Uncharacterized protein</fullName>
    </submittedName>
</protein>
<name>A0A495V8I8_9GAMM</name>
<organism evidence="1 2">
    <name type="scientific">Thiocapsa rosea</name>
    <dbReference type="NCBI Taxonomy" id="69360"/>
    <lineage>
        <taxon>Bacteria</taxon>
        <taxon>Pseudomonadati</taxon>
        <taxon>Pseudomonadota</taxon>
        <taxon>Gammaproteobacteria</taxon>
        <taxon>Chromatiales</taxon>
        <taxon>Chromatiaceae</taxon>
        <taxon>Thiocapsa</taxon>
    </lineage>
</organism>
<dbReference type="AlphaFoldDB" id="A0A495V8I8"/>
<sequence>MKDAYRLEVTDKPKLAFKKTRRHQTPLIDYNFMQENVAQCHGLTANDEREIVIGLDFGTSSVKVVIGDSALGRAFAVPFTNEAGITRYLLPCCLYQTDDVFSVQSGNKVYRDLKLALVANPTELELQEPVIAFLACAIRYSRTWLLREHLDKYCNTRIFWKLRIGLPVAHRLDETLAPIFEKIARVAWLVAGNAGAITNGRIRSAVKRQETLRACPEQISEEEDVDVDVVPEIAAQIYGFVNSHRFDRKARNIYLIVDVGAGTIDSSLFRVNPARGGKWDFEFFTSAVEPNGVMNLHRHRINWWQEALQKSSNFTSLYSCLDDLKFPTDREIAIPESYSAYFDGIKVDFAALIIDWSTVAKPPQERGKAALPGAVVVGPVGRARACARAPARTRMGGVERRSARRPWCRRAA</sequence>
<dbReference type="EMBL" id="RBXL01000001">
    <property type="protein sequence ID" value="RKT44687.1"/>
    <property type="molecule type" value="Genomic_DNA"/>
</dbReference>
<proteinExistence type="predicted"/>
<dbReference type="Proteomes" id="UP000274556">
    <property type="component" value="Unassembled WGS sequence"/>
</dbReference>
<gene>
    <name evidence="1" type="ORF">BDD21_2085</name>
</gene>
<keyword evidence="2" id="KW-1185">Reference proteome</keyword>